<gene>
    <name evidence="1" type="ORF">V1468_09050</name>
</gene>
<accession>A0ABU7W6L2</accession>
<keyword evidence="2" id="KW-1185">Reference proteome</keyword>
<proteinExistence type="predicted"/>
<name>A0ABU7W6L2_9FLAO</name>
<reference evidence="1 2" key="1">
    <citation type="submission" date="2024-02" db="EMBL/GenBank/DDBJ databases">
        <title>Winogradskyella poriferorum JCM 12885.</title>
        <authorList>
            <person name="Zhang D.-F."/>
            <person name="Fu Z.-Y."/>
        </authorList>
    </citation>
    <scope>NUCLEOTIDE SEQUENCE [LARGE SCALE GENOMIC DNA]</scope>
    <source>
        <strain evidence="1 2">JCM 12885</strain>
    </source>
</reference>
<dbReference type="EMBL" id="JAZHOU010000002">
    <property type="protein sequence ID" value="MEF3079150.1"/>
    <property type="molecule type" value="Genomic_DNA"/>
</dbReference>
<evidence type="ECO:0000313" key="1">
    <source>
        <dbReference type="EMBL" id="MEF3079150.1"/>
    </source>
</evidence>
<evidence type="ECO:0008006" key="3">
    <source>
        <dbReference type="Google" id="ProtNLM"/>
    </source>
</evidence>
<evidence type="ECO:0000313" key="2">
    <source>
        <dbReference type="Proteomes" id="UP001356704"/>
    </source>
</evidence>
<organism evidence="1 2">
    <name type="scientific">Winogradskyella poriferorum</name>
    <dbReference type="NCBI Taxonomy" id="307627"/>
    <lineage>
        <taxon>Bacteria</taxon>
        <taxon>Pseudomonadati</taxon>
        <taxon>Bacteroidota</taxon>
        <taxon>Flavobacteriia</taxon>
        <taxon>Flavobacteriales</taxon>
        <taxon>Flavobacteriaceae</taxon>
        <taxon>Winogradskyella</taxon>
    </lineage>
</organism>
<protein>
    <recommendedName>
        <fullName evidence="3">Arsenate reductase, glutaredoxin family</fullName>
    </recommendedName>
</protein>
<comment type="caution">
    <text evidence="1">The sequence shown here is derived from an EMBL/GenBank/DDBJ whole genome shotgun (WGS) entry which is preliminary data.</text>
</comment>
<dbReference type="Proteomes" id="UP001356704">
    <property type="component" value="Unassembled WGS sequence"/>
</dbReference>
<sequence>MIIENKKGLINCIYASGTQFSAQLEALLEATKKDVHAIDICKTMPSDTIWHDIAEKLDTSLKSFIDLQQIEDFDETSDYSEESLVKILAQYPKAMIGAVVMEDKTVIHIERYTELLNFFNVDSAGLEKTMHTESPTTKRQTKNEQFI</sequence>
<dbReference type="Gene3D" id="3.40.30.10">
    <property type="entry name" value="Glutaredoxin"/>
    <property type="match status" value="1"/>
</dbReference>
<dbReference type="RefSeq" id="WP_331809914.1">
    <property type="nucleotide sequence ID" value="NZ_JAZHOU010000002.1"/>
</dbReference>